<dbReference type="EMBL" id="CP119960">
    <property type="protein sequence ID" value="WFD39180.1"/>
    <property type="molecule type" value="Genomic_DNA"/>
</dbReference>
<dbReference type="EC" id="2.3.2.27" evidence="8"/>
<keyword evidence="9" id="KW-1185">Reference proteome</keyword>
<dbReference type="CDD" id="cd18793">
    <property type="entry name" value="SF2_C_SNF"/>
    <property type="match status" value="1"/>
</dbReference>
<dbReference type="CDD" id="cd16449">
    <property type="entry name" value="RING-HC"/>
    <property type="match status" value="1"/>
</dbReference>
<dbReference type="GO" id="GO:0061630">
    <property type="term" value="F:ubiquitin protein ligase activity"/>
    <property type="evidence" value="ECO:0007669"/>
    <property type="project" value="UniProtKB-EC"/>
</dbReference>
<dbReference type="GO" id="GO:0008270">
    <property type="term" value="F:zinc ion binding"/>
    <property type="evidence" value="ECO:0007669"/>
    <property type="project" value="UniProtKB-KW"/>
</dbReference>
<keyword evidence="4" id="KW-0863">Zinc-finger</keyword>
<keyword evidence="4" id="KW-0862">Zinc</keyword>
<dbReference type="SMART" id="SM00487">
    <property type="entry name" value="DEXDc"/>
    <property type="match status" value="1"/>
</dbReference>
<feature type="domain" description="Helicase C-terminal" evidence="7">
    <location>
        <begin position="1260"/>
        <end position="1408"/>
    </location>
</feature>
<dbReference type="SMART" id="SM00490">
    <property type="entry name" value="HELICc"/>
    <property type="match status" value="1"/>
</dbReference>
<dbReference type="Pfam" id="PF00176">
    <property type="entry name" value="SNF2-rel_dom"/>
    <property type="match status" value="1"/>
</dbReference>
<organism evidence="8 9">
    <name type="scientific">Malassezia japonica</name>
    <dbReference type="NCBI Taxonomy" id="223818"/>
    <lineage>
        <taxon>Eukaryota</taxon>
        <taxon>Fungi</taxon>
        <taxon>Dikarya</taxon>
        <taxon>Basidiomycota</taxon>
        <taxon>Ustilaginomycotina</taxon>
        <taxon>Malasseziomycetes</taxon>
        <taxon>Malasseziales</taxon>
        <taxon>Malasseziaceae</taxon>
        <taxon>Malassezia</taxon>
    </lineage>
</organism>
<keyword evidence="2" id="KW-0378">Hydrolase</keyword>
<dbReference type="Pfam" id="PF00271">
    <property type="entry name" value="Helicase_C"/>
    <property type="match status" value="1"/>
</dbReference>
<evidence type="ECO:0000256" key="5">
    <source>
        <dbReference type="SAM" id="Coils"/>
    </source>
</evidence>
<evidence type="ECO:0000259" key="7">
    <source>
        <dbReference type="PROSITE" id="PS51194"/>
    </source>
</evidence>
<dbReference type="InterPro" id="IPR059033">
    <property type="entry name" value="C144_05_dom"/>
</dbReference>
<dbReference type="GO" id="GO:0016787">
    <property type="term" value="F:hydrolase activity"/>
    <property type="evidence" value="ECO:0007669"/>
    <property type="project" value="UniProtKB-KW"/>
</dbReference>
<dbReference type="Gene3D" id="3.30.40.10">
    <property type="entry name" value="Zinc/RING finger domain, C3HC4 (zinc finger)"/>
    <property type="match status" value="1"/>
</dbReference>
<name>A0AAF0JAE8_9BASI</name>
<dbReference type="Pfam" id="PF26021">
    <property type="entry name" value="Ferritin_C144_05"/>
    <property type="match status" value="1"/>
</dbReference>
<evidence type="ECO:0000313" key="9">
    <source>
        <dbReference type="Proteomes" id="UP001217754"/>
    </source>
</evidence>
<evidence type="ECO:0000256" key="4">
    <source>
        <dbReference type="PROSITE-ProRule" id="PRU00175"/>
    </source>
</evidence>
<dbReference type="InterPro" id="IPR038718">
    <property type="entry name" value="SNF2-like_sf"/>
</dbReference>
<dbReference type="InterPro" id="IPR013083">
    <property type="entry name" value="Znf_RING/FYVE/PHD"/>
</dbReference>
<dbReference type="PROSITE" id="PS51194">
    <property type="entry name" value="HELICASE_CTER"/>
    <property type="match status" value="1"/>
</dbReference>
<dbReference type="GO" id="GO:0005524">
    <property type="term" value="F:ATP binding"/>
    <property type="evidence" value="ECO:0007669"/>
    <property type="project" value="InterPro"/>
</dbReference>
<dbReference type="InterPro" id="IPR001650">
    <property type="entry name" value="Helicase_C-like"/>
</dbReference>
<gene>
    <name evidence="8" type="ORF">MJAP1_002150</name>
</gene>
<evidence type="ECO:0000259" key="6">
    <source>
        <dbReference type="PROSITE" id="PS50089"/>
    </source>
</evidence>
<evidence type="ECO:0000313" key="8">
    <source>
        <dbReference type="EMBL" id="WFD39180.1"/>
    </source>
</evidence>
<dbReference type="Proteomes" id="UP001217754">
    <property type="component" value="Chromosome 3"/>
</dbReference>
<proteinExistence type="predicted"/>
<dbReference type="PROSITE" id="PS50089">
    <property type="entry name" value="ZF_RING_2"/>
    <property type="match status" value="1"/>
</dbReference>
<evidence type="ECO:0000256" key="2">
    <source>
        <dbReference type="ARBA" id="ARBA00022801"/>
    </source>
</evidence>
<dbReference type="GO" id="GO:0005634">
    <property type="term" value="C:nucleus"/>
    <property type="evidence" value="ECO:0007669"/>
    <property type="project" value="TreeGrafter"/>
</dbReference>
<protein>
    <submittedName>
        <fullName evidence="8">RING-type E3 ubiquitin transferase</fullName>
        <ecNumber evidence="8">2.3.2.27</ecNumber>
    </submittedName>
</protein>
<dbReference type="Pfam" id="PF13923">
    <property type="entry name" value="zf-C3HC4_2"/>
    <property type="match status" value="1"/>
</dbReference>
<keyword evidence="8" id="KW-0012">Acyltransferase</keyword>
<dbReference type="GO" id="GO:0006974">
    <property type="term" value="P:DNA damage response"/>
    <property type="evidence" value="ECO:0007669"/>
    <property type="project" value="TreeGrafter"/>
</dbReference>
<dbReference type="PANTHER" id="PTHR45865:SF1">
    <property type="entry name" value="E3 UBIQUITIN-PROTEIN LIGASE SHPRH"/>
    <property type="match status" value="1"/>
</dbReference>
<dbReference type="InterPro" id="IPR014001">
    <property type="entry name" value="Helicase_ATP-bd"/>
</dbReference>
<dbReference type="GeneID" id="85225801"/>
<feature type="domain" description="RING-type" evidence="6">
    <location>
        <begin position="1160"/>
        <end position="1200"/>
    </location>
</feature>
<keyword evidence="1" id="KW-0547">Nucleotide-binding</keyword>
<dbReference type="InterPro" id="IPR001841">
    <property type="entry name" value="Znf_RING"/>
</dbReference>
<dbReference type="PANTHER" id="PTHR45865">
    <property type="entry name" value="E3 UBIQUITIN-PROTEIN LIGASE SHPRH FAMILY MEMBER"/>
    <property type="match status" value="1"/>
</dbReference>
<feature type="coiled-coil region" evidence="5">
    <location>
        <begin position="700"/>
        <end position="727"/>
    </location>
</feature>
<evidence type="ECO:0000256" key="3">
    <source>
        <dbReference type="ARBA" id="ARBA00022840"/>
    </source>
</evidence>
<keyword evidence="4" id="KW-0479">Metal-binding</keyword>
<sequence length="1484" mass="165245">MRHASVRVAVGGEALATRLALEAPRITKRPHGAVAHGTGLVQVAAQGTCTGLAPEEERLIDDAQASDSARDAAGLEGYSSYVQLRTADEWQSRMLPGTLVSPQHAALVDVMVHETRLLTLPLARTESHAPLSAWIVQLLELERTEMVTVCAWIEWTDAGRFSLTLDVSLPEAVLGRPHAPDTTDRLLAVVTAINGLKHAQTAAPQPSDADLVYASLCRRELDEATRMPEAPQPRALHAHLLPFQKRSVAFLLEREAAPGDRKLLQGLGPWWMHVDAPTPLYFHVLTGVLTLSQDFASHDVCSAMLSEEMGLGKTVEILALLLERPAPHRNALEPFYDVANEVMVQPVGTTLIVAPETLRRQWLDELAAHAPSLRTYSFLGHKQAESDVRRAGHTSWTEWAKELDVVVISFETLAKELAVSTKAPVRSLRRPARYDRPRSQLVQLAFWRVVMDEVQLVGGNAAKTIAMVRREASIAVSGTPVRRLDDLRTCLWFMGLIRSASPTKEWQRILSPALAPHLARVLEWVGIRHTKADVAHEMVLPPQRRSLIPVEFTYTESAFYRDVYREALEALDITEDGAPRSETWQLDTGALRTQLLRLRQACTHPHVALRAGHMLGGESGATHGLVNLRSIDHVLTMMLDGARSELLTLRHNFVLKRIYRAAILLFAPVEDLRTAAVTTHPDEIALLESLATRDRLALAQHQLELLLPEVNDQLAKLEKEMDAAHAQGPLYQFTEAELAAEAAYERAHKHSDTPWSAAPDAPYDKLRARQQHLGALRNRMRHWLQILHRIYQFSGHCFYQMGEAQQGSSEAPDAKAEGAVTVKKEETGLREKEDAAYAAAEATRQRLLADARESVEQCVRTMQRQRTTPLDELSPRITIHTLAGRSVLDMVQARLKMLRAHAALIVDWRNQIITRLSKPVNREVDKERENDDVYAENLDAQIEAETLLEMYRPLLAQRDELLSGRIALGATARPQLFVELDRALRVVKTRLFGATEEEEEESAQREAQKLQLAHFQRLDAARNQVALHGEPPLSELVARLRELRELSTRADESHLLASAHATLQEILRTQMQAVERLRKEQGAFQACFNARSLYFKQMQELSDQVQDPEMPDGAVPSLLAALAQERAWRQRIGAVEGRIRYLVHLEQIQGGSADDEARRCFICTNLIDTGILTNACGHLCCQSCFYAWMKQGKRTCPMCKTKLALNDVHRVVYRSSVPQGESEGGHAPSASQAYRVLPDTLRSAIERTASEGRYGSKLDLLAKHLVHLHRTTGEKSLVFSSFSRGLDLVAESLRANGLQYARLEGGGSKKVGATVETFQHSPHINILLLHSEVQSAGLNLLAATHLFLLEPLMNHALELQAIGRVHRIGQTRATNVYCYMVNDTVEQRIVALATSRAQCLYVARDADANAADAMDSAALQAQHLEHVDGDVSREARRGDLMGSTDDLLACLFQEHIPGDPYAENEAMGIDEMRARRIATLQPTD</sequence>
<dbReference type="GO" id="GO:0000209">
    <property type="term" value="P:protein polyubiquitination"/>
    <property type="evidence" value="ECO:0007669"/>
    <property type="project" value="TreeGrafter"/>
</dbReference>
<reference evidence="8" key="1">
    <citation type="submission" date="2023-03" db="EMBL/GenBank/DDBJ databases">
        <title>Mating type loci evolution in Malassezia.</title>
        <authorList>
            <person name="Coelho M.A."/>
        </authorList>
    </citation>
    <scope>NUCLEOTIDE SEQUENCE</scope>
    <source>
        <strain evidence="8">CBS 9431</strain>
    </source>
</reference>
<accession>A0AAF0JAE8</accession>
<dbReference type="Gene3D" id="3.40.50.300">
    <property type="entry name" value="P-loop containing nucleotide triphosphate hydrolases"/>
    <property type="match status" value="1"/>
</dbReference>
<dbReference type="Gene3D" id="3.40.50.10810">
    <property type="entry name" value="Tandem AAA-ATPase domain"/>
    <property type="match status" value="1"/>
</dbReference>
<keyword evidence="3" id="KW-0067">ATP-binding</keyword>
<dbReference type="SUPFAM" id="SSF52540">
    <property type="entry name" value="P-loop containing nucleoside triphosphate hydrolases"/>
    <property type="match status" value="2"/>
</dbReference>
<dbReference type="InterPro" id="IPR000330">
    <property type="entry name" value="SNF2_N"/>
</dbReference>
<dbReference type="SUPFAM" id="SSF57850">
    <property type="entry name" value="RING/U-box"/>
    <property type="match status" value="1"/>
</dbReference>
<keyword evidence="5" id="KW-0175">Coiled coil</keyword>
<dbReference type="InterPro" id="IPR049730">
    <property type="entry name" value="SNF2/RAD54-like_C"/>
</dbReference>
<dbReference type="RefSeq" id="XP_060122077.1">
    <property type="nucleotide sequence ID" value="XM_060266094.1"/>
</dbReference>
<evidence type="ECO:0000256" key="1">
    <source>
        <dbReference type="ARBA" id="ARBA00022741"/>
    </source>
</evidence>
<keyword evidence="8" id="KW-0808">Transferase</keyword>
<dbReference type="InterPro" id="IPR027417">
    <property type="entry name" value="P-loop_NTPase"/>
</dbReference>
<dbReference type="SMART" id="SM00184">
    <property type="entry name" value="RING"/>
    <property type="match status" value="1"/>
</dbReference>
<dbReference type="InterPro" id="IPR052583">
    <property type="entry name" value="ATP-helicase/E3_Ub-Ligase"/>
</dbReference>